<dbReference type="AlphaFoldDB" id="A0A318J6J8"/>
<dbReference type="Proteomes" id="UP000248395">
    <property type="component" value="Unassembled WGS sequence"/>
</dbReference>
<comment type="cofactor">
    <cofactor evidence="8">
        <name>Zn(2+)</name>
        <dbReference type="ChEBI" id="CHEBI:29105"/>
    </cofactor>
    <text evidence="8">Binds 1 zinc ion per subunit.</text>
</comment>
<dbReference type="PANTHER" id="PTHR11271">
    <property type="entry name" value="GUANINE DEAMINASE"/>
    <property type="match status" value="1"/>
</dbReference>
<evidence type="ECO:0000256" key="2">
    <source>
        <dbReference type="ARBA" id="ARBA00006745"/>
    </source>
</evidence>
<dbReference type="SUPFAM" id="SSF51556">
    <property type="entry name" value="Metallo-dependent hydrolases"/>
    <property type="match status" value="1"/>
</dbReference>
<comment type="catalytic activity">
    <reaction evidence="8">
        <text>guanine + H2O + H(+) = xanthine + NH4(+)</text>
        <dbReference type="Rhea" id="RHEA:14665"/>
        <dbReference type="ChEBI" id="CHEBI:15377"/>
        <dbReference type="ChEBI" id="CHEBI:15378"/>
        <dbReference type="ChEBI" id="CHEBI:16235"/>
        <dbReference type="ChEBI" id="CHEBI:17712"/>
        <dbReference type="ChEBI" id="CHEBI:28938"/>
        <dbReference type="EC" id="3.5.4.3"/>
    </reaction>
</comment>
<dbReference type="InterPro" id="IPR011059">
    <property type="entry name" value="Metal-dep_hydrolase_composite"/>
</dbReference>
<dbReference type="NCBIfam" id="NF006679">
    <property type="entry name" value="PRK09228.1"/>
    <property type="match status" value="1"/>
</dbReference>
<dbReference type="EMBL" id="QJKC01000014">
    <property type="protein sequence ID" value="PXX43606.1"/>
    <property type="molecule type" value="Genomic_DNA"/>
</dbReference>
<protein>
    <recommendedName>
        <fullName evidence="3 7">Guanine deaminase</fullName>
        <shortName evidence="8">Guanase</shortName>
        <ecNumber evidence="3 7">3.5.4.3</ecNumber>
    </recommendedName>
    <alternativeName>
        <fullName evidence="8">Guanine aminohydrolase</fullName>
    </alternativeName>
</protein>
<keyword evidence="4 8" id="KW-0479">Metal-binding</keyword>
<evidence type="ECO:0000259" key="9">
    <source>
        <dbReference type="Pfam" id="PF01979"/>
    </source>
</evidence>
<organism evidence="10 11">
    <name type="scientific">Aquitalea magnusonii</name>
    <dbReference type="NCBI Taxonomy" id="332411"/>
    <lineage>
        <taxon>Bacteria</taxon>
        <taxon>Pseudomonadati</taxon>
        <taxon>Pseudomonadota</taxon>
        <taxon>Betaproteobacteria</taxon>
        <taxon>Neisseriales</taxon>
        <taxon>Chromobacteriaceae</taxon>
        <taxon>Aquitalea</taxon>
    </lineage>
</organism>
<dbReference type="GO" id="GO:0005829">
    <property type="term" value="C:cytosol"/>
    <property type="evidence" value="ECO:0007669"/>
    <property type="project" value="TreeGrafter"/>
</dbReference>
<feature type="domain" description="Amidohydrolase-related" evidence="9">
    <location>
        <begin position="66"/>
        <end position="430"/>
    </location>
</feature>
<comment type="function">
    <text evidence="8">Catalyzes the hydrolytic deamination of guanine, producing xanthine and ammonia.</text>
</comment>
<dbReference type="InterPro" id="IPR006680">
    <property type="entry name" value="Amidohydro-rel"/>
</dbReference>
<comment type="pathway">
    <text evidence="1 8">Purine metabolism; guanine degradation; xanthine from guanine: step 1/1.</text>
</comment>
<dbReference type="UniPathway" id="UPA00603">
    <property type="reaction ID" value="UER00660"/>
</dbReference>
<dbReference type="Gene3D" id="3.20.20.140">
    <property type="entry name" value="Metal-dependent hydrolases"/>
    <property type="match status" value="1"/>
</dbReference>
<evidence type="ECO:0000256" key="8">
    <source>
        <dbReference type="RuleBase" id="RU366009"/>
    </source>
</evidence>
<evidence type="ECO:0000256" key="4">
    <source>
        <dbReference type="ARBA" id="ARBA00022723"/>
    </source>
</evidence>
<evidence type="ECO:0000256" key="1">
    <source>
        <dbReference type="ARBA" id="ARBA00004984"/>
    </source>
</evidence>
<name>A0A318J6J8_9NEIS</name>
<keyword evidence="5 8" id="KW-0378">Hydrolase</keyword>
<dbReference type="CDD" id="cd01303">
    <property type="entry name" value="GDEase"/>
    <property type="match status" value="1"/>
</dbReference>
<dbReference type="SUPFAM" id="SSF51338">
    <property type="entry name" value="Composite domain of metallo-dependent hydrolases"/>
    <property type="match status" value="1"/>
</dbReference>
<comment type="similarity">
    <text evidence="2 8">Belongs to the metallo-dependent hydrolases superfamily. ATZ/TRZ family.</text>
</comment>
<evidence type="ECO:0000313" key="11">
    <source>
        <dbReference type="Proteomes" id="UP000248395"/>
    </source>
</evidence>
<dbReference type="GO" id="GO:0006147">
    <property type="term" value="P:guanine catabolic process"/>
    <property type="evidence" value="ECO:0007669"/>
    <property type="project" value="UniProtKB-UniRule"/>
</dbReference>
<keyword evidence="6 8" id="KW-0862">Zinc</keyword>
<dbReference type="OrthoDB" id="3189065at2"/>
<dbReference type="FunFam" id="3.20.20.140:FF:000022">
    <property type="entry name" value="Guanine deaminase"/>
    <property type="match status" value="1"/>
</dbReference>
<dbReference type="EC" id="3.5.4.3" evidence="3 7"/>
<gene>
    <name evidence="10" type="ORF">DFR38_11442</name>
</gene>
<evidence type="ECO:0000313" key="10">
    <source>
        <dbReference type="EMBL" id="PXX43606.1"/>
    </source>
</evidence>
<dbReference type="GO" id="GO:0008270">
    <property type="term" value="F:zinc ion binding"/>
    <property type="evidence" value="ECO:0007669"/>
    <property type="project" value="UniProtKB-UniRule"/>
</dbReference>
<reference evidence="10 11" key="1">
    <citation type="submission" date="2018-05" db="EMBL/GenBank/DDBJ databases">
        <title>Genomic Encyclopedia of Type Strains, Phase IV (KMG-IV): sequencing the most valuable type-strain genomes for metagenomic binning, comparative biology and taxonomic classification.</title>
        <authorList>
            <person name="Goeker M."/>
        </authorList>
    </citation>
    <scope>NUCLEOTIDE SEQUENCE [LARGE SCALE GENOMIC DNA]</scope>
    <source>
        <strain evidence="10 11">DSM 25134</strain>
    </source>
</reference>
<evidence type="ECO:0000256" key="3">
    <source>
        <dbReference type="ARBA" id="ARBA00012781"/>
    </source>
</evidence>
<dbReference type="Gene3D" id="2.30.40.10">
    <property type="entry name" value="Urease, subunit C, domain 1"/>
    <property type="match status" value="1"/>
</dbReference>
<sequence>MKTAVRGAMISFRADPFLHPAAACLHYDSDALIIMEDGKISALGPAASLLPALPADVPLQHFPHGVLLPGFIDCHVHYAQTEMMAAFGAQLIDWLNDYTFVTEQGFAEGEHAREVARLFLQEQLRNGVTTACVFGTVHPHSVDVLFEEAARYGLRLIAGKVCMDRHAPAALLDTAQAAYDDSLALIRRWHGRGRAEYALTPRFAPSCSPAQLDALAVLAREYPDVLIQSHVAENLDELAWVQQLFPHCRDYADVYDRHGLLRPRAVFGHGIHLSDAEIAAFADSGAALAHCPTSNQFLGSGSLDLRRLKQGARQVALGLGTDVGAGTSFSMLQTMQAAYVAAQSHGNALTAVQAWYLATRGGAAALGIADKVGSLAPGMEADLLVLDWYSTPLITFRMRYARDVQDALFIQMMLGDDRAIAATYVAGQLVYQRAAAGGS</sequence>
<dbReference type="InterPro" id="IPR032466">
    <property type="entry name" value="Metal_Hydrolase"/>
</dbReference>
<keyword evidence="11" id="KW-1185">Reference proteome</keyword>
<evidence type="ECO:0000256" key="7">
    <source>
        <dbReference type="NCBIfam" id="TIGR02967"/>
    </source>
</evidence>
<dbReference type="InterPro" id="IPR051607">
    <property type="entry name" value="Metallo-dep_hydrolases"/>
</dbReference>
<proteinExistence type="inferred from homology"/>
<dbReference type="GO" id="GO:0008892">
    <property type="term" value="F:guanine deaminase activity"/>
    <property type="evidence" value="ECO:0007669"/>
    <property type="project" value="UniProtKB-UniRule"/>
</dbReference>
<evidence type="ECO:0000256" key="5">
    <source>
        <dbReference type="ARBA" id="ARBA00022801"/>
    </source>
</evidence>
<dbReference type="RefSeq" id="WP_059284692.1">
    <property type="nucleotide sequence ID" value="NZ_LNQU01000006.1"/>
</dbReference>
<accession>A0A318J6J8</accession>
<dbReference type="PANTHER" id="PTHR11271:SF6">
    <property type="entry name" value="GUANINE DEAMINASE"/>
    <property type="match status" value="1"/>
</dbReference>
<dbReference type="NCBIfam" id="TIGR02967">
    <property type="entry name" value="guan_deamin"/>
    <property type="match status" value="1"/>
</dbReference>
<dbReference type="InterPro" id="IPR014311">
    <property type="entry name" value="Guanine_deaminase"/>
</dbReference>
<dbReference type="Pfam" id="PF01979">
    <property type="entry name" value="Amidohydro_1"/>
    <property type="match status" value="1"/>
</dbReference>
<comment type="caution">
    <text evidence="10">The sequence shown here is derived from an EMBL/GenBank/DDBJ whole genome shotgun (WGS) entry which is preliminary data.</text>
</comment>
<evidence type="ECO:0000256" key="6">
    <source>
        <dbReference type="ARBA" id="ARBA00022833"/>
    </source>
</evidence>